<name>C6XIZ4_HIRBI</name>
<keyword evidence="12" id="KW-1185">Reference proteome</keyword>
<dbReference type="GO" id="GO:0008320">
    <property type="term" value="F:protein transmembrane transporter activity"/>
    <property type="evidence" value="ECO:0007669"/>
    <property type="project" value="UniProtKB-UniRule"/>
</dbReference>
<evidence type="ECO:0000256" key="2">
    <source>
        <dbReference type="ARBA" id="ARBA00022448"/>
    </source>
</evidence>
<keyword evidence="4 9" id="KW-0812">Transmembrane</keyword>
<evidence type="ECO:0000256" key="5">
    <source>
        <dbReference type="ARBA" id="ARBA00022927"/>
    </source>
</evidence>
<evidence type="ECO:0000256" key="7">
    <source>
        <dbReference type="ARBA" id="ARBA00023010"/>
    </source>
</evidence>
<reference evidence="12" key="1">
    <citation type="journal article" date="2011" name="J. Bacteriol.">
        <title>Genome sequences of eight morphologically diverse alphaproteobacteria.</title>
        <authorList>
            <consortium name="US DOE Joint Genome Institute"/>
            <person name="Brown P.J."/>
            <person name="Kysela D.T."/>
            <person name="Buechlein A."/>
            <person name="Hemmerich C."/>
            <person name="Brun Y.V."/>
        </authorList>
    </citation>
    <scope>NUCLEOTIDE SEQUENCE [LARGE SCALE GENOMIC DNA]</scope>
    <source>
        <strain evidence="12">ATCC 49814 / DSM 5838 / IFAM 1418</strain>
    </source>
</reference>
<proteinExistence type="inferred from homology"/>
<evidence type="ECO:0000256" key="8">
    <source>
        <dbReference type="ARBA" id="ARBA00023136"/>
    </source>
</evidence>
<evidence type="ECO:0000256" key="9">
    <source>
        <dbReference type="HAMAP-Rule" id="MF_00237"/>
    </source>
</evidence>
<evidence type="ECO:0000313" key="11">
    <source>
        <dbReference type="EMBL" id="ACT59089.1"/>
    </source>
</evidence>
<dbReference type="Gene3D" id="1.20.5.3310">
    <property type="match status" value="1"/>
</dbReference>
<dbReference type="InterPro" id="IPR018448">
    <property type="entry name" value="TatB"/>
</dbReference>
<evidence type="ECO:0000256" key="4">
    <source>
        <dbReference type="ARBA" id="ARBA00022692"/>
    </source>
</evidence>
<dbReference type="OrthoDB" id="7206969at2"/>
<evidence type="ECO:0000256" key="10">
    <source>
        <dbReference type="SAM" id="MobiDB-lite"/>
    </source>
</evidence>
<dbReference type="AlphaFoldDB" id="C6XIZ4"/>
<comment type="similarity">
    <text evidence="9">Belongs to the TatB family.</text>
</comment>
<dbReference type="GO" id="GO:0043953">
    <property type="term" value="P:protein transport by the Tat complex"/>
    <property type="evidence" value="ECO:0007669"/>
    <property type="project" value="UniProtKB-UniRule"/>
</dbReference>
<feature type="region of interest" description="Disordered" evidence="10">
    <location>
        <begin position="105"/>
        <end position="129"/>
    </location>
</feature>
<dbReference type="GO" id="GO:0033281">
    <property type="term" value="C:TAT protein transport complex"/>
    <property type="evidence" value="ECO:0007669"/>
    <property type="project" value="UniProtKB-UniRule"/>
</dbReference>
<dbReference type="HOGENOM" id="CLU_086034_1_3_5"/>
<evidence type="ECO:0000256" key="3">
    <source>
        <dbReference type="ARBA" id="ARBA00022475"/>
    </source>
</evidence>
<keyword evidence="8 9" id="KW-0472">Membrane</keyword>
<sequence>MIPQIGFSEMLLLGILALVVVGPKDLPLMMRKFGRFTGKLRMMAFEFRQSFDELGRQAELDELRKEVEALKKESGLDDMQKEFEQTDADIAKDAGEAVNKMKSDFEKTNAEAEIAPPEKTKTEAIESEVSETDALKAKKILEDQSIQTDSKKIGDKATS</sequence>
<dbReference type="PANTHER" id="PTHR33162:SF1">
    <property type="entry name" value="SEC-INDEPENDENT PROTEIN TRANSLOCASE PROTEIN TATA, CHLOROPLASTIC"/>
    <property type="match status" value="1"/>
</dbReference>
<dbReference type="InterPro" id="IPR003369">
    <property type="entry name" value="TatA/B/E"/>
</dbReference>
<dbReference type="Pfam" id="PF02416">
    <property type="entry name" value="TatA_B_E"/>
    <property type="match status" value="1"/>
</dbReference>
<dbReference type="EMBL" id="CP001678">
    <property type="protein sequence ID" value="ACT59089.1"/>
    <property type="molecule type" value="Genomic_DNA"/>
</dbReference>
<dbReference type="RefSeq" id="WP_015827239.1">
    <property type="nucleotide sequence ID" value="NC_012982.1"/>
</dbReference>
<keyword evidence="9" id="KW-0997">Cell inner membrane</keyword>
<keyword evidence="2 9" id="KW-0813">Transport</keyword>
<dbReference type="HAMAP" id="MF_00237">
    <property type="entry name" value="TatB"/>
    <property type="match status" value="1"/>
</dbReference>
<protein>
    <recommendedName>
        <fullName evidence="9">Sec-independent protein translocase protein TatB</fullName>
    </recommendedName>
</protein>
<dbReference type="NCBIfam" id="TIGR01410">
    <property type="entry name" value="tatB"/>
    <property type="match status" value="1"/>
</dbReference>
<evidence type="ECO:0000256" key="6">
    <source>
        <dbReference type="ARBA" id="ARBA00022989"/>
    </source>
</evidence>
<keyword evidence="3 9" id="KW-1003">Cell membrane</keyword>
<dbReference type="STRING" id="582402.Hbal_1398"/>
<evidence type="ECO:0000313" key="12">
    <source>
        <dbReference type="Proteomes" id="UP000002745"/>
    </source>
</evidence>
<evidence type="ECO:0000256" key="1">
    <source>
        <dbReference type="ARBA" id="ARBA00004167"/>
    </source>
</evidence>
<dbReference type="PANTHER" id="PTHR33162">
    <property type="entry name" value="SEC-INDEPENDENT PROTEIN TRANSLOCASE PROTEIN TATA, CHLOROPLASTIC"/>
    <property type="match status" value="1"/>
</dbReference>
<organism evidence="11 12">
    <name type="scientific">Hirschia baltica (strain ATCC 49814 / DSM 5838 / IFAM 1418)</name>
    <dbReference type="NCBI Taxonomy" id="582402"/>
    <lineage>
        <taxon>Bacteria</taxon>
        <taxon>Pseudomonadati</taxon>
        <taxon>Pseudomonadota</taxon>
        <taxon>Alphaproteobacteria</taxon>
        <taxon>Hyphomonadales</taxon>
        <taxon>Hyphomonadaceae</taxon>
        <taxon>Hirschia</taxon>
    </lineage>
</organism>
<keyword evidence="6 9" id="KW-1133">Transmembrane helix</keyword>
<comment type="function">
    <text evidence="9">Part of the twin-arginine translocation (Tat) system that transports large folded proteins containing a characteristic twin-arginine motif in their signal peptide across membranes. Together with TatC, TatB is part of a receptor directly interacting with Tat signal peptides. TatB may form an oligomeric binding site that transiently accommodates folded Tat precursor proteins before their translocation.</text>
</comment>
<dbReference type="Proteomes" id="UP000002745">
    <property type="component" value="Chromosome"/>
</dbReference>
<dbReference type="PRINTS" id="PR01506">
    <property type="entry name" value="TATBPROTEIN"/>
</dbReference>
<comment type="subunit">
    <text evidence="9">The Tat system comprises two distinct complexes: a TatABC complex, containing multiple copies of TatA, TatB and TatC subunits, and a separate TatA complex, containing only TatA subunits. Substrates initially bind to the TatABC complex, which probably triggers association of the separate TatA complex to form the active translocon.</text>
</comment>
<dbReference type="eggNOG" id="COG1826">
    <property type="taxonomic scope" value="Bacteria"/>
</dbReference>
<gene>
    <name evidence="9" type="primary">tatB</name>
    <name evidence="11" type="ordered locus">Hbal_1398</name>
</gene>
<feature type="compositionally biased region" description="Basic and acidic residues" evidence="10">
    <location>
        <begin position="105"/>
        <end position="124"/>
    </location>
</feature>
<accession>C6XIZ4</accession>
<comment type="subcellular location">
    <subcellularLocation>
        <location evidence="9">Cell inner membrane</location>
        <topology evidence="9">Single-pass membrane protein</topology>
    </subcellularLocation>
    <subcellularLocation>
        <location evidence="1">Membrane</location>
        <topology evidence="1">Single-pass membrane protein</topology>
    </subcellularLocation>
</comment>
<keyword evidence="5 9" id="KW-0653">Protein transport</keyword>
<dbReference type="KEGG" id="hba:Hbal_1398"/>
<keyword evidence="7 9" id="KW-0811">Translocation</keyword>